<reference evidence="10" key="1">
    <citation type="journal article" date="2016" name="Nature">
        <title>The genome of the seagrass Zostera marina reveals angiosperm adaptation to the sea.</title>
        <authorList>
            <person name="Olsen J.L."/>
            <person name="Rouze P."/>
            <person name="Verhelst B."/>
            <person name="Lin Y.-C."/>
            <person name="Bayer T."/>
            <person name="Collen J."/>
            <person name="Dattolo E."/>
            <person name="De Paoli E."/>
            <person name="Dittami S."/>
            <person name="Maumus F."/>
            <person name="Michel G."/>
            <person name="Kersting A."/>
            <person name="Lauritano C."/>
            <person name="Lohaus R."/>
            <person name="Toepel M."/>
            <person name="Tonon T."/>
            <person name="Vanneste K."/>
            <person name="Amirebrahimi M."/>
            <person name="Brakel J."/>
            <person name="Bostroem C."/>
            <person name="Chovatia M."/>
            <person name="Grimwood J."/>
            <person name="Jenkins J.W."/>
            <person name="Jueterbock A."/>
            <person name="Mraz A."/>
            <person name="Stam W.T."/>
            <person name="Tice H."/>
            <person name="Bornberg-Bauer E."/>
            <person name="Green P.J."/>
            <person name="Pearson G.A."/>
            <person name="Procaccini G."/>
            <person name="Duarte C.M."/>
            <person name="Schmutz J."/>
            <person name="Reusch T.B.H."/>
            <person name="Van de Peer Y."/>
        </authorList>
    </citation>
    <scope>NUCLEOTIDE SEQUENCE [LARGE SCALE GENOMIC DNA]</scope>
    <source>
        <strain evidence="10">cv. Finnish</strain>
    </source>
</reference>
<dbReference type="STRING" id="29655.A0A0K9PBN3"/>
<feature type="active site" description="Proton donor" evidence="5">
    <location>
        <position position="137"/>
    </location>
</feature>
<gene>
    <name evidence="9" type="ORF">ZOSMA_29G01560</name>
</gene>
<keyword evidence="6" id="KW-0052">Apoplast</keyword>
<dbReference type="GO" id="GO:0042546">
    <property type="term" value="P:cell wall biogenesis"/>
    <property type="evidence" value="ECO:0007669"/>
    <property type="project" value="InterPro"/>
</dbReference>
<dbReference type="InterPro" id="IPR000757">
    <property type="entry name" value="Beta-glucanase-like"/>
</dbReference>
<dbReference type="AlphaFoldDB" id="A0A0K9PBN3"/>
<evidence type="ECO:0000256" key="6">
    <source>
        <dbReference type="RuleBase" id="RU361120"/>
    </source>
</evidence>
<dbReference type="PANTHER" id="PTHR31062">
    <property type="entry name" value="XYLOGLUCAN ENDOTRANSGLUCOSYLASE/HYDROLASE PROTEIN 8-RELATED"/>
    <property type="match status" value="1"/>
</dbReference>
<dbReference type="EC" id="2.4.1.207" evidence="6"/>
<comment type="caution">
    <text evidence="9">The sequence shown here is derived from an EMBL/GenBank/DDBJ whole genome shotgun (WGS) entry which is preliminary data.</text>
</comment>
<keyword evidence="7" id="KW-0812">Transmembrane</keyword>
<dbReference type="GO" id="GO:0048046">
    <property type="term" value="C:apoplast"/>
    <property type="evidence" value="ECO:0007669"/>
    <property type="project" value="UniProtKB-SubCell"/>
</dbReference>
<dbReference type="PIRSF" id="PIRSF005604">
    <property type="entry name" value="XET"/>
    <property type="match status" value="1"/>
</dbReference>
<keyword evidence="6" id="KW-0964">Secreted</keyword>
<dbReference type="GO" id="GO:0010411">
    <property type="term" value="P:xyloglucan metabolic process"/>
    <property type="evidence" value="ECO:0007669"/>
    <property type="project" value="InterPro"/>
</dbReference>
<evidence type="ECO:0000256" key="1">
    <source>
        <dbReference type="ARBA" id="ARBA00022679"/>
    </source>
</evidence>
<comment type="function">
    <text evidence="6">Catalyzes xyloglucan endohydrolysis (XEH) and/or endotransglycosylation (XET). Cleaves and religates xyloglucan polymers, an essential constituent of the primary cell wall, and thereby participates in cell wall construction of growing tissues.</text>
</comment>
<comment type="similarity">
    <text evidence="6">Belongs to the glycosyl hydrolase 16 family.</text>
</comment>
<evidence type="ECO:0000313" key="9">
    <source>
        <dbReference type="EMBL" id="KMZ66493.1"/>
    </source>
</evidence>
<keyword evidence="6" id="KW-0134">Cell wall</keyword>
<dbReference type="PROSITE" id="PS51762">
    <property type="entry name" value="GH16_2"/>
    <property type="match status" value="1"/>
</dbReference>
<comment type="subcellular location">
    <subcellularLocation>
        <location evidence="6">Secreted</location>
        <location evidence="6">Cell wall</location>
    </subcellularLocation>
    <subcellularLocation>
        <location evidence="6">Secreted</location>
        <location evidence="6">Extracellular space</location>
        <location evidence="6">Apoplast</location>
    </subcellularLocation>
</comment>
<sequence length="363" mass="40935">MGRRKGFYNNTHSGHSGESFLVSAVERVLVVVALFILTMISASTADYDNVKTMMFDEGYTQLFGDRNLVRISDGFGVKLILDKYTGSGFKSTDAYYYGLFSASIKLPPVAYTAGVVVAFYVSNGDVFKRTHDEVDFEFLGNIKRKPWKVQTNIYGGGSTHRGREERYTLPFNPSQAAHRYSILWSKSSIIFYVDDIPIREVKRSEEMGSEYPSKPMSVYATIWDGSTWATSGGSHKAIYKVSPFVAEFTNLVLKGCPVDPVEEILSPESMTDWCDGLGVEEDNNTVKYSIMTAAKNQAMMSFRKKHMIYSVCYDKWRYPTPLPDCDLVGMESDIDRFSNSGHIRRHGRKRSSGSKVLLDTIDY</sequence>
<dbReference type="GO" id="GO:0071555">
    <property type="term" value="P:cell wall organization"/>
    <property type="evidence" value="ECO:0007669"/>
    <property type="project" value="UniProtKB-KW"/>
</dbReference>
<dbReference type="OrthoDB" id="4781at2759"/>
<keyword evidence="4 6" id="KW-0326">Glycosidase</keyword>
<keyword evidence="2 6" id="KW-0378">Hydrolase</keyword>
<evidence type="ECO:0000256" key="5">
    <source>
        <dbReference type="PIRSR" id="PIRSR005604-1"/>
    </source>
</evidence>
<feature type="transmembrane region" description="Helical" evidence="7">
    <location>
        <begin position="20"/>
        <end position="45"/>
    </location>
</feature>
<dbReference type="GO" id="GO:0004553">
    <property type="term" value="F:hydrolase activity, hydrolyzing O-glycosyl compounds"/>
    <property type="evidence" value="ECO:0007669"/>
    <property type="project" value="InterPro"/>
</dbReference>
<dbReference type="InterPro" id="IPR044791">
    <property type="entry name" value="Beta-glucanase/XTH"/>
</dbReference>
<keyword evidence="3" id="KW-1015">Disulfide bond</keyword>
<organism evidence="9 10">
    <name type="scientific">Zostera marina</name>
    <name type="common">Eelgrass</name>
    <dbReference type="NCBI Taxonomy" id="29655"/>
    <lineage>
        <taxon>Eukaryota</taxon>
        <taxon>Viridiplantae</taxon>
        <taxon>Streptophyta</taxon>
        <taxon>Embryophyta</taxon>
        <taxon>Tracheophyta</taxon>
        <taxon>Spermatophyta</taxon>
        <taxon>Magnoliopsida</taxon>
        <taxon>Liliopsida</taxon>
        <taxon>Zosteraceae</taxon>
        <taxon>Zostera</taxon>
    </lineage>
</organism>
<comment type="PTM">
    <text evidence="6">Contains at least one intrachain disulfide bond essential for its enzymatic activity.</text>
</comment>
<dbReference type="InterPro" id="IPR010713">
    <property type="entry name" value="XET_C"/>
</dbReference>
<evidence type="ECO:0000259" key="8">
    <source>
        <dbReference type="PROSITE" id="PS51762"/>
    </source>
</evidence>
<dbReference type="EMBL" id="LFYR01000980">
    <property type="protein sequence ID" value="KMZ66493.1"/>
    <property type="molecule type" value="Genomic_DNA"/>
</dbReference>
<keyword evidence="7" id="KW-0472">Membrane</keyword>
<feature type="active site" description="Nucleophile" evidence="5">
    <location>
        <position position="133"/>
    </location>
</feature>
<evidence type="ECO:0000313" key="10">
    <source>
        <dbReference type="Proteomes" id="UP000036987"/>
    </source>
</evidence>
<dbReference type="Gene3D" id="2.60.120.200">
    <property type="match status" value="1"/>
</dbReference>
<keyword evidence="10" id="KW-1185">Reference proteome</keyword>
<name>A0A0K9PBN3_ZOSMR</name>
<feature type="domain" description="GH16" evidence="8">
    <location>
        <begin position="45"/>
        <end position="248"/>
    </location>
</feature>
<keyword evidence="7" id="KW-1133">Transmembrane helix</keyword>
<evidence type="ECO:0000256" key="4">
    <source>
        <dbReference type="ARBA" id="ARBA00023295"/>
    </source>
</evidence>
<dbReference type="InterPro" id="IPR013320">
    <property type="entry name" value="ConA-like_dom_sf"/>
</dbReference>
<dbReference type="InterPro" id="IPR016455">
    <property type="entry name" value="XTH"/>
</dbReference>
<proteinExistence type="inferred from homology"/>
<dbReference type="SUPFAM" id="SSF49899">
    <property type="entry name" value="Concanavalin A-like lectins/glucanases"/>
    <property type="match status" value="1"/>
</dbReference>
<keyword evidence="6" id="KW-0961">Cell wall biogenesis/degradation</keyword>
<dbReference type="Pfam" id="PF00722">
    <property type="entry name" value="Glyco_hydro_16"/>
    <property type="match status" value="1"/>
</dbReference>
<feature type="transmembrane region" description="Helical" evidence="7">
    <location>
        <begin position="94"/>
        <end position="121"/>
    </location>
</feature>
<dbReference type="Pfam" id="PF06955">
    <property type="entry name" value="XET_C"/>
    <property type="match status" value="1"/>
</dbReference>
<evidence type="ECO:0000256" key="7">
    <source>
        <dbReference type="SAM" id="Phobius"/>
    </source>
</evidence>
<evidence type="ECO:0000256" key="2">
    <source>
        <dbReference type="ARBA" id="ARBA00022801"/>
    </source>
</evidence>
<protein>
    <recommendedName>
        <fullName evidence="6">Xyloglucan endotransglucosylase/hydrolase</fullName>
        <ecNumber evidence="6">2.4.1.207</ecNumber>
    </recommendedName>
</protein>
<evidence type="ECO:0000256" key="3">
    <source>
        <dbReference type="ARBA" id="ARBA00023157"/>
    </source>
</evidence>
<dbReference type="Proteomes" id="UP000036987">
    <property type="component" value="Unassembled WGS sequence"/>
</dbReference>
<keyword evidence="1 6" id="KW-0808">Transferase</keyword>
<accession>A0A0K9PBN3</accession>
<dbReference type="GO" id="GO:0016762">
    <property type="term" value="F:xyloglucan:xyloglucosyl transferase activity"/>
    <property type="evidence" value="ECO:0007669"/>
    <property type="project" value="UniProtKB-EC"/>
</dbReference>